<dbReference type="AlphaFoldDB" id="A0A2N1PJW1"/>
<proteinExistence type="predicted"/>
<keyword evidence="2" id="KW-1283">Bacterial microcompartment</keyword>
<dbReference type="EMBL" id="PGXC01000039">
    <property type="protein sequence ID" value="PKK88627.1"/>
    <property type="molecule type" value="Genomic_DNA"/>
</dbReference>
<sequence>MQLGKVIGTVTATRKEQRLEGFKLLIVHTLKIDLSPTYSYLVAVDTVGAGYGEIVLLVSGSSARQSDVTNGKPVDAAVVGIIDSVNILPDFAESAGLQPGEVFIRDRREAL</sequence>
<dbReference type="InterPro" id="IPR004992">
    <property type="entry name" value="EutN_CcmL"/>
</dbReference>
<dbReference type="Proteomes" id="UP000233256">
    <property type="component" value="Unassembled WGS sequence"/>
</dbReference>
<reference evidence="3 4" key="1">
    <citation type="journal article" date="2017" name="ISME J.">
        <title>Potential for microbial H2 and metal transformations associated with novel bacteria and archaea in deep terrestrial subsurface sediments.</title>
        <authorList>
            <person name="Hernsdorf A.W."/>
            <person name="Amano Y."/>
            <person name="Miyakawa K."/>
            <person name="Ise K."/>
            <person name="Suzuki Y."/>
            <person name="Anantharaman K."/>
            <person name="Probst A."/>
            <person name="Burstein D."/>
            <person name="Thomas B.C."/>
            <person name="Banfield J.F."/>
        </authorList>
    </citation>
    <scope>NUCLEOTIDE SEQUENCE [LARGE SCALE GENOMIC DNA]</scope>
    <source>
        <strain evidence="3">HGW-Wallbacteria-1</strain>
    </source>
</reference>
<comment type="subcellular location">
    <subcellularLocation>
        <location evidence="1">Bacterial microcompartment</location>
    </subcellularLocation>
</comment>
<dbReference type="SUPFAM" id="SSF159133">
    <property type="entry name" value="EutN/CcmL-like"/>
    <property type="match status" value="1"/>
</dbReference>
<dbReference type="PROSITE" id="PS51932">
    <property type="entry name" value="BMV"/>
    <property type="match status" value="1"/>
</dbReference>
<dbReference type="CDD" id="cd01614">
    <property type="entry name" value="EutN_CcmL"/>
    <property type="match status" value="1"/>
</dbReference>
<protein>
    <submittedName>
        <fullName evidence="3">Ethanolamine utilization protein EutN</fullName>
    </submittedName>
</protein>
<evidence type="ECO:0000256" key="2">
    <source>
        <dbReference type="ARBA" id="ARBA00024446"/>
    </source>
</evidence>
<dbReference type="PANTHER" id="PTHR36539:SF1">
    <property type="entry name" value="BACTERIAL MICROCOMPARTMENT SHELL VERTEX PROTEIN EUTN"/>
    <property type="match status" value="1"/>
</dbReference>
<dbReference type="Pfam" id="PF03319">
    <property type="entry name" value="EutN_CcmL"/>
    <property type="match status" value="1"/>
</dbReference>
<comment type="caution">
    <text evidence="3">The sequence shown here is derived from an EMBL/GenBank/DDBJ whole genome shotgun (WGS) entry which is preliminary data.</text>
</comment>
<dbReference type="InterPro" id="IPR036677">
    <property type="entry name" value="EutN_CcmL_sf"/>
</dbReference>
<accession>A0A2N1PJW1</accession>
<name>A0A2N1PJW1_9BACT</name>
<evidence type="ECO:0000313" key="3">
    <source>
        <dbReference type="EMBL" id="PKK88627.1"/>
    </source>
</evidence>
<dbReference type="GO" id="GO:0031469">
    <property type="term" value="C:bacterial microcompartment"/>
    <property type="evidence" value="ECO:0007669"/>
    <property type="project" value="UniProtKB-SubCell"/>
</dbReference>
<gene>
    <name evidence="3" type="ORF">CVV64_17965</name>
</gene>
<evidence type="ECO:0000313" key="4">
    <source>
        <dbReference type="Proteomes" id="UP000233256"/>
    </source>
</evidence>
<evidence type="ECO:0000256" key="1">
    <source>
        <dbReference type="ARBA" id="ARBA00024322"/>
    </source>
</evidence>
<organism evidence="3 4">
    <name type="scientific">Candidatus Wallbacteria bacterium HGW-Wallbacteria-1</name>
    <dbReference type="NCBI Taxonomy" id="2013854"/>
    <lineage>
        <taxon>Bacteria</taxon>
        <taxon>Candidatus Walliibacteriota</taxon>
    </lineage>
</organism>
<dbReference type="Gene3D" id="2.40.50.220">
    <property type="entry name" value="EutN/Ccml"/>
    <property type="match status" value="1"/>
</dbReference>
<dbReference type="PANTHER" id="PTHR36539">
    <property type="entry name" value="ETHANOLAMINE UTILIZATION PROTEIN EUTN"/>
    <property type="match status" value="1"/>
</dbReference>